<gene>
    <name evidence="2" type="ORF">SALB_02044</name>
</gene>
<evidence type="ECO:0000313" key="2">
    <source>
        <dbReference type="EMBL" id="GCB89370.1"/>
    </source>
</evidence>
<dbReference type="RefSeq" id="WP_016575680.1">
    <property type="nucleotide sequence ID" value="NZ_BHXC01000006.1"/>
</dbReference>
<proteinExistence type="predicted"/>
<keyword evidence="1" id="KW-0812">Transmembrane</keyword>
<protein>
    <recommendedName>
        <fullName evidence="4">Membrane-associated oxidoreductase</fullName>
    </recommendedName>
</protein>
<organism evidence="2 3">
    <name type="scientific">Streptomyces noursei</name>
    <name type="common">Streptomyces albulus</name>
    <dbReference type="NCBI Taxonomy" id="1971"/>
    <lineage>
        <taxon>Bacteria</taxon>
        <taxon>Bacillati</taxon>
        <taxon>Actinomycetota</taxon>
        <taxon>Actinomycetes</taxon>
        <taxon>Kitasatosporales</taxon>
        <taxon>Streptomycetaceae</taxon>
        <taxon>Streptomyces</taxon>
    </lineage>
</organism>
<keyword evidence="1" id="KW-0472">Membrane</keyword>
<evidence type="ECO:0008006" key="4">
    <source>
        <dbReference type="Google" id="ProtNLM"/>
    </source>
</evidence>
<feature type="transmembrane region" description="Helical" evidence="1">
    <location>
        <begin position="528"/>
        <end position="549"/>
    </location>
</feature>
<sequence>METSELTAAEQRVWRAFAHGTAVDFRAHEDEVTPFGSAWGADRTVRGEVLRALLLSGASADGAIAGLWVMGAHVAGRLDLAHGTVDVPIRLLGCHFARAPDLFGAGLRHVDLSRSHLPGLEAADVRVEGALRLTACHLTGATRLGGAEVTSSLHLDRTTVTGPVCLDGARIGDALVVKGARLSGGDGVALSAANTSVGGGVVGADLDAHGTLLLTGLRVGGTLNLEGAHLARPGGAALAAAVLAVNLDVLCNGLRAEGEVRFTRSRIGGRLSLEGARVTNRGQAAVRLGGAVVGAEVAAADLRTEGQVNLRGATIAGALVLTDARLSHAGGAALLASGCSAAQLWLDGTELVDGHLSLRGAVFTTVHAAPETWPAQVWLDGLTYQALFPRLAPAHRLAPLRRDGDGYVPHSYEQLAAAYLRLGDEAAARTVRLAKQRHHRSTRPRSARIWGYVQDATVGYGFRPLRATGWLCALLLTGVTVFGLHPPRPSKLGEGPDFNPFVYVLDLLLPVVDFGQAKAFQPQGWYQWLSYLLTALGWVLATTVVTGITRTVSRP</sequence>
<comment type="caution">
    <text evidence="2">The sequence shown here is derived from an EMBL/GenBank/DDBJ whole genome shotgun (WGS) entry which is preliminary data.</text>
</comment>
<dbReference type="EMBL" id="BHXC01000006">
    <property type="protein sequence ID" value="GCB89370.1"/>
    <property type="molecule type" value="Genomic_DNA"/>
</dbReference>
<name>A0A401QVJ5_STRNR</name>
<keyword evidence="1" id="KW-1133">Transmembrane helix</keyword>
<reference evidence="2 3" key="1">
    <citation type="journal article" date="2019" name="Microbiol. Resour. Announc.">
        <title>Draft Genome Sequence of the Most Traditional epsilon-Poly-l-Lysine Producer, Streptomyces albulus NBRC14147.</title>
        <authorList>
            <person name="Yamanaka K."/>
            <person name="Hamano Y."/>
        </authorList>
    </citation>
    <scope>NUCLEOTIDE SEQUENCE [LARGE SCALE GENOMIC DNA]</scope>
    <source>
        <strain evidence="2 3">NBRC 14147</strain>
    </source>
</reference>
<accession>A0A401QVJ5</accession>
<dbReference type="AlphaFoldDB" id="A0A401QVJ5"/>
<dbReference type="Proteomes" id="UP000288351">
    <property type="component" value="Unassembled WGS sequence"/>
</dbReference>
<evidence type="ECO:0000313" key="3">
    <source>
        <dbReference type="Proteomes" id="UP000288351"/>
    </source>
</evidence>
<evidence type="ECO:0000256" key="1">
    <source>
        <dbReference type="SAM" id="Phobius"/>
    </source>
</evidence>